<accession>A0A7G1KLP0</accession>
<dbReference type="RefSeq" id="WP_187688091.1">
    <property type="nucleotide sequence ID" value="NZ_AP023396.1"/>
</dbReference>
<reference evidence="1 2" key="1">
    <citation type="submission" date="2020-08" db="EMBL/GenBank/DDBJ databases">
        <title>Genome Sequencing of Nocardia wallacei strain FMUON74 and assembly.</title>
        <authorList>
            <person name="Toyokawa M."/>
            <person name="Uesaka K."/>
        </authorList>
    </citation>
    <scope>NUCLEOTIDE SEQUENCE [LARGE SCALE GENOMIC DNA]</scope>
    <source>
        <strain evidence="1 2">FMUON74</strain>
    </source>
</reference>
<keyword evidence="2" id="KW-1185">Reference proteome</keyword>
<dbReference type="Proteomes" id="UP000516173">
    <property type="component" value="Chromosome"/>
</dbReference>
<dbReference type="GeneID" id="80347220"/>
<sequence length="135" mass="14160">MSLEVEQAKRFFGSLYDESVAPDLGAFEGAAIRLVARVSAPGAVAGKDVAAGDKALGVLMLNHVMTTPEVDSGAKTALTAAALMNIKSEVVAKFTELFPEQNLNDLIESARAQGYQVDVLDPGDAKSLPRTVVGR</sequence>
<name>A0A7G1KLP0_9NOCA</name>
<gene>
    <name evidence="1" type="ORF">NWFMUON74_26710</name>
</gene>
<protein>
    <submittedName>
        <fullName evidence="1">Uncharacterized protein</fullName>
    </submittedName>
</protein>
<proteinExistence type="predicted"/>
<dbReference type="AlphaFoldDB" id="A0A7G1KLP0"/>
<evidence type="ECO:0000313" key="2">
    <source>
        <dbReference type="Proteomes" id="UP000516173"/>
    </source>
</evidence>
<dbReference type="EMBL" id="AP023396">
    <property type="protein sequence ID" value="BCK54899.1"/>
    <property type="molecule type" value="Genomic_DNA"/>
</dbReference>
<dbReference type="KEGG" id="nwl:NWFMUON74_26710"/>
<evidence type="ECO:0000313" key="1">
    <source>
        <dbReference type="EMBL" id="BCK54899.1"/>
    </source>
</evidence>
<organism evidence="1 2">
    <name type="scientific">Nocardia wallacei</name>
    <dbReference type="NCBI Taxonomy" id="480035"/>
    <lineage>
        <taxon>Bacteria</taxon>
        <taxon>Bacillati</taxon>
        <taxon>Actinomycetota</taxon>
        <taxon>Actinomycetes</taxon>
        <taxon>Mycobacteriales</taxon>
        <taxon>Nocardiaceae</taxon>
        <taxon>Nocardia</taxon>
    </lineage>
</organism>